<sequence>MKKFFILLGLIVLLNGCVYPADNAREPIKASVSMSDLTVFSGEKNLFGLKDKEGNIIVEPQYKKLIRL</sequence>
<keyword evidence="1" id="KW-0732">Signal</keyword>
<evidence type="ECO:0000313" key="2">
    <source>
        <dbReference type="EMBL" id="HIS37678.1"/>
    </source>
</evidence>
<reference evidence="2" key="2">
    <citation type="journal article" date="2021" name="PeerJ">
        <title>Extensive microbial diversity within the chicken gut microbiome revealed by metagenomics and culture.</title>
        <authorList>
            <person name="Gilroy R."/>
            <person name="Ravi A."/>
            <person name="Getino M."/>
            <person name="Pursley I."/>
            <person name="Horton D.L."/>
            <person name="Alikhan N.F."/>
            <person name="Baker D."/>
            <person name="Gharbi K."/>
            <person name="Hall N."/>
            <person name="Watson M."/>
            <person name="Adriaenssens E.M."/>
            <person name="Foster-Nyarko E."/>
            <person name="Jarju S."/>
            <person name="Secka A."/>
            <person name="Antonio M."/>
            <person name="Oren A."/>
            <person name="Chaudhuri R.R."/>
            <person name="La Ragione R."/>
            <person name="Hildebrand F."/>
            <person name="Pallen M.J."/>
        </authorList>
    </citation>
    <scope>NUCLEOTIDE SEQUENCE</scope>
    <source>
        <strain evidence="2">6276</strain>
    </source>
</reference>
<proteinExistence type="predicted"/>
<evidence type="ECO:0000313" key="3">
    <source>
        <dbReference type="Proteomes" id="UP000823928"/>
    </source>
</evidence>
<protein>
    <recommendedName>
        <fullName evidence="4">Lipoprotein</fullName>
    </recommendedName>
</protein>
<evidence type="ECO:0008006" key="4">
    <source>
        <dbReference type="Google" id="ProtNLM"/>
    </source>
</evidence>
<dbReference type="AlphaFoldDB" id="A0A9D1F172"/>
<name>A0A9D1F172_9BACT</name>
<dbReference type="EMBL" id="DVIU01000281">
    <property type="protein sequence ID" value="HIS37678.1"/>
    <property type="molecule type" value="Genomic_DNA"/>
</dbReference>
<feature type="chain" id="PRO_5038811416" description="Lipoprotein" evidence="1">
    <location>
        <begin position="21"/>
        <end position="68"/>
    </location>
</feature>
<reference evidence="2" key="1">
    <citation type="submission" date="2020-10" db="EMBL/GenBank/DDBJ databases">
        <authorList>
            <person name="Gilroy R."/>
        </authorList>
    </citation>
    <scope>NUCLEOTIDE SEQUENCE</scope>
    <source>
        <strain evidence="2">6276</strain>
    </source>
</reference>
<feature type="signal peptide" evidence="1">
    <location>
        <begin position="1"/>
        <end position="20"/>
    </location>
</feature>
<organism evidence="2 3">
    <name type="scientific">Candidatus Scatousia excrementigallinarum</name>
    <dbReference type="NCBI Taxonomy" id="2840935"/>
    <lineage>
        <taxon>Bacteria</taxon>
        <taxon>Candidatus Scatousia</taxon>
    </lineage>
</organism>
<evidence type="ECO:0000256" key="1">
    <source>
        <dbReference type="SAM" id="SignalP"/>
    </source>
</evidence>
<feature type="non-terminal residue" evidence="2">
    <location>
        <position position="68"/>
    </location>
</feature>
<dbReference type="Proteomes" id="UP000823928">
    <property type="component" value="Unassembled WGS sequence"/>
</dbReference>
<gene>
    <name evidence="2" type="ORF">IAC10_13820</name>
</gene>
<accession>A0A9D1F172</accession>
<comment type="caution">
    <text evidence="2">The sequence shown here is derived from an EMBL/GenBank/DDBJ whole genome shotgun (WGS) entry which is preliminary data.</text>
</comment>